<sequence>MTTHTETDAERIARRYPGSRTPRWLWLVAVAAILAVGVPWLIWTATYGANPAISAKIVSFSVTSDQTIDVRVTTQRPDPARPAVCTLTAQAVTYDTVGQYVLELPPGSEELEHHDVTIRTFKRPTSVKIEGCTPR</sequence>
<dbReference type="Pfam" id="PF14155">
    <property type="entry name" value="DUF4307"/>
    <property type="match status" value="1"/>
</dbReference>
<keyword evidence="3" id="KW-1185">Reference proteome</keyword>
<dbReference type="InterPro" id="IPR025443">
    <property type="entry name" value="DUF4307"/>
</dbReference>
<proteinExistence type="predicted"/>
<protein>
    <submittedName>
        <fullName evidence="2">DUF4307 domain-containing protein</fullName>
    </submittedName>
</protein>
<feature type="transmembrane region" description="Helical" evidence="1">
    <location>
        <begin position="24"/>
        <end position="43"/>
    </location>
</feature>
<dbReference type="Proteomes" id="UP000501058">
    <property type="component" value="Chromosome"/>
</dbReference>
<evidence type="ECO:0000313" key="3">
    <source>
        <dbReference type="Proteomes" id="UP000501058"/>
    </source>
</evidence>
<dbReference type="KEGG" id="prv:G7070_03870"/>
<evidence type="ECO:0000256" key="1">
    <source>
        <dbReference type="SAM" id="Phobius"/>
    </source>
</evidence>
<dbReference type="RefSeq" id="WP_166232096.1">
    <property type="nucleotide sequence ID" value="NZ_CP049865.1"/>
</dbReference>
<gene>
    <name evidence="2" type="ORF">G7070_03870</name>
</gene>
<name>A0A6G7Y4K6_9ACTN</name>
<reference evidence="2 3" key="1">
    <citation type="submission" date="2020-03" db="EMBL/GenBank/DDBJ databases">
        <title>Propioniciclava sp. nov., isolated from Hydrophilus acuminatus.</title>
        <authorList>
            <person name="Hyun D.-W."/>
            <person name="Bae J.-W."/>
        </authorList>
    </citation>
    <scope>NUCLEOTIDE SEQUENCE [LARGE SCALE GENOMIC DNA]</scope>
    <source>
        <strain evidence="2 3">HDW11</strain>
    </source>
</reference>
<keyword evidence="1" id="KW-1133">Transmembrane helix</keyword>
<dbReference type="EMBL" id="CP049865">
    <property type="protein sequence ID" value="QIK71568.1"/>
    <property type="molecule type" value="Genomic_DNA"/>
</dbReference>
<organism evidence="2 3">
    <name type="scientific">Propioniciclava coleopterorum</name>
    <dbReference type="NCBI Taxonomy" id="2714937"/>
    <lineage>
        <taxon>Bacteria</taxon>
        <taxon>Bacillati</taxon>
        <taxon>Actinomycetota</taxon>
        <taxon>Actinomycetes</taxon>
        <taxon>Propionibacteriales</taxon>
        <taxon>Propionibacteriaceae</taxon>
        <taxon>Propioniciclava</taxon>
    </lineage>
</organism>
<evidence type="ECO:0000313" key="2">
    <source>
        <dbReference type="EMBL" id="QIK71568.1"/>
    </source>
</evidence>
<accession>A0A6G7Y4K6</accession>
<keyword evidence="1" id="KW-0472">Membrane</keyword>
<keyword evidence="1" id="KW-0812">Transmembrane</keyword>
<dbReference type="AlphaFoldDB" id="A0A6G7Y4K6"/>